<dbReference type="PANTHER" id="PTHR43716:SF1">
    <property type="entry name" value="D-2-HYDROXYGLUTARATE DEHYDROGENASE, MITOCHONDRIAL"/>
    <property type="match status" value="1"/>
</dbReference>
<keyword evidence="4" id="KW-0560">Oxidoreductase</keyword>
<keyword evidence="7" id="KW-1185">Reference proteome</keyword>
<sequence length="433" mass="48381">MNKQQLLLQERFNEKIKFSEEYLNKYGRDWYQGLIPSPIAIFFPENEEDVTDIIDFASKNKLKIVISGGRTGLNGGATATDGEIVLSTEKLNKIQWDEENNEVICQPGVITDNAKKFVEEKGRFLPIEFSSTSSSSIGGNVATNAAGAKFIKYGSTKDHVTGINVILPSGKKIQLSKRSLKDATGPNLMEIFYGSEGVLGLITLITLKTYPIMDFKETILIKANNLNTVQSKLINKKNGLISSLEFWDKNCHALTGGEVDSDYIILLELVSQEKKEIEKFLENISEKFGDPVSLLNSKQASKMWSARENIPVLLSDMNAYKLDICVPIKSLQKYLEDINALNLGVKIFAFGHLGDGNVHLNLVGDKKINESKNKIYEVTKIHSGSPSAEHGIGQRKKYIWTTFSDYSDKHELLKTLKKSIDPENIMGPKVFFD</sequence>
<dbReference type="Pfam" id="PF02913">
    <property type="entry name" value="FAD-oxidase_C"/>
    <property type="match status" value="1"/>
</dbReference>
<dbReference type="EMBL" id="CP097966">
    <property type="protein sequence ID" value="URQ63432.1"/>
    <property type="molecule type" value="Genomic_DNA"/>
</dbReference>
<gene>
    <name evidence="6" type="ORF">M9B40_01340</name>
</gene>
<evidence type="ECO:0000313" key="7">
    <source>
        <dbReference type="Proteomes" id="UP001056381"/>
    </source>
</evidence>
<evidence type="ECO:0000313" key="6">
    <source>
        <dbReference type="EMBL" id="URQ63432.1"/>
    </source>
</evidence>
<dbReference type="GO" id="GO:0016491">
    <property type="term" value="F:oxidoreductase activity"/>
    <property type="evidence" value="ECO:0007669"/>
    <property type="project" value="UniProtKB-KW"/>
</dbReference>
<dbReference type="InterPro" id="IPR016166">
    <property type="entry name" value="FAD-bd_PCMH"/>
</dbReference>
<dbReference type="Gene3D" id="3.30.465.10">
    <property type="match status" value="1"/>
</dbReference>
<dbReference type="InterPro" id="IPR006094">
    <property type="entry name" value="Oxid_FAD_bind_N"/>
</dbReference>
<name>A0A9Q8U043_9GAMM</name>
<accession>A0A9Q8U043</accession>
<dbReference type="GO" id="GO:0071949">
    <property type="term" value="F:FAD binding"/>
    <property type="evidence" value="ECO:0007669"/>
    <property type="project" value="InterPro"/>
</dbReference>
<dbReference type="InterPro" id="IPR051264">
    <property type="entry name" value="FAD-oxidored/transferase_4"/>
</dbReference>
<reference evidence="6" key="1">
    <citation type="submission" date="2022-05" db="EMBL/GenBank/DDBJ databases">
        <title>Single-amplified genomics reveal most streamlined microbe among free-living bacteria.</title>
        <authorList>
            <person name="Roda-Garcia J."/>
            <person name="Haro-Moreno J.M."/>
            <person name="Rodriguez-Valera F."/>
            <person name="Almagro-Moreno S."/>
            <person name="Lopez-Perez M."/>
        </authorList>
    </citation>
    <scope>NUCLEOTIDE SEQUENCE</scope>
    <source>
        <strain evidence="6">TMED112-D2-2</strain>
    </source>
</reference>
<dbReference type="InterPro" id="IPR036318">
    <property type="entry name" value="FAD-bd_PCMH-like_sf"/>
</dbReference>
<keyword evidence="3" id="KW-0274">FAD</keyword>
<evidence type="ECO:0000256" key="2">
    <source>
        <dbReference type="ARBA" id="ARBA00022630"/>
    </source>
</evidence>
<evidence type="ECO:0000256" key="4">
    <source>
        <dbReference type="ARBA" id="ARBA00023002"/>
    </source>
</evidence>
<dbReference type="SUPFAM" id="SSF56176">
    <property type="entry name" value="FAD-binding/transporter-associated domain-like"/>
    <property type="match status" value="1"/>
</dbReference>
<dbReference type="InterPro" id="IPR016164">
    <property type="entry name" value="FAD-linked_Oxase-like_C"/>
</dbReference>
<dbReference type="GO" id="GO:0022904">
    <property type="term" value="P:respiratory electron transport chain"/>
    <property type="evidence" value="ECO:0007669"/>
    <property type="project" value="TreeGrafter"/>
</dbReference>
<dbReference type="AlphaFoldDB" id="A0A9Q8U043"/>
<comment type="cofactor">
    <cofactor evidence="1">
        <name>FAD</name>
        <dbReference type="ChEBI" id="CHEBI:57692"/>
    </cofactor>
</comment>
<dbReference type="Gene3D" id="3.30.70.2740">
    <property type="match status" value="1"/>
</dbReference>
<dbReference type="InterPro" id="IPR004113">
    <property type="entry name" value="FAD-bd_oxidored_4_C"/>
</dbReference>
<dbReference type="SUPFAM" id="SSF55103">
    <property type="entry name" value="FAD-linked oxidases, C-terminal domain"/>
    <property type="match status" value="1"/>
</dbReference>
<protein>
    <submittedName>
        <fullName evidence="6">FAD-binding oxidoreductase</fullName>
    </submittedName>
</protein>
<dbReference type="PANTHER" id="PTHR43716">
    <property type="entry name" value="D-2-HYDROXYGLUTARATE DEHYDROGENASE, MITOCHONDRIAL"/>
    <property type="match status" value="1"/>
</dbReference>
<dbReference type="InterPro" id="IPR016169">
    <property type="entry name" value="FAD-bd_PCMH_sub2"/>
</dbReference>
<evidence type="ECO:0000259" key="5">
    <source>
        <dbReference type="PROSITE" id="PS51387"/>
    </source>
</evidence>
<dbReference type="Pfam" id="PF01565">
    <property type="entry name" value="FAD_binding_4"/>
    <property type="match status" value="1"/>
</dbReference>
<evidence type="ECO:0000256" key="3">
    <source>
        <dbReference type="ARBA" id="ARBA00022827"/>
    </source>
</evidence>
<organism evidence="6 7">
    <name type="scientific">SAR86 cluster bacterium</name>
    <dbReference type="NCBI Taxonomy" id="2030880"/>
    <lineage>
        <taxon>Bacteria</taxon>
        <taxon>Pseudomonadati</taxon>
        <taxon>Pseudomonadota</taxon>
        <taxon>Gammaproteobacteria</taxon>
        <taxon>SAR86 cluster</taxon>
    </lineage>
</organism>
<proteinExistence type="predicted"/>
<dbReference type="PROSITE" id="PS51387">
    <property type="entry name" value="FAD_PCMH"/>
    <property type="match status" value="1"/>
</dbReference>
<feature type="domain" description="FAD-binding PCMH-type" evidence="5">
    <location>
        <begin position="34"/>
        <end position="212"/>
    </location>
</feature>
<dbReference type="Proteomes" id="UP001056381">
    <property type="component" value="Chromosome"/>
</dbReference>
<evidence type="ECO:0000256" key="1">
    <source>
        <dbReference type="ARBA" id="ARBA00001974"/>
    </source>
</evidence>
<keyword evidence="2" id="KW-0285">Flavoprotein</keyword>